<dbReference type="InterPro" id="IPR025150">
    <property type="entry name" value="GH123_cat"/>
</dbReference>
<protein>
    <recommendedName>
        <fullName evidence="6">DUF4091 domain-containing protein</fullName>
    </recommendedName>
</protein>
<feature type="domain" description="Glycoside hydrolase 123 N-terminal" evidence="3">
    <location>
        <begin position="65"/>
        <end position="209"/>
    </location>
</feature>
<keyword evidence="1" id="KW-0732">Signal</keyword>
<dbReference type="SUPFAM" id="SSF51445">
    <property type="entry name" value="(Trans)glycosidases"/>
    <property type="match status" value="1"/>
</dbReference>
<dbReference type="EMBL" id="AP028055">
    <property type="protein sequence ID" value="BEG99261.1"/>
    <property type="molecule type" value="Genomic_DNA"/>
</dbReference>
<evidence type="ECO:0000313" key="4">
    <source>
        <dbReference type="EMBL" id="BEG99261.1"/>
    </source>
</evidence>
<dbReference type="Pfam" id="PF13320">
    <property type="entry name" value="GH123_cat"/>
    <property type="match status" value="1"/>
</dbReference>
<dbReference type="Pfam" id="PF22680">
    <property type="entry name" value="Glyco_hydro_123_N_2"/>
    <property type="match status" value="1"/>
</dbReference>
<dbReference type="InterPro" id="IPR053850">
    <property type="entry name" value="Glyco_hydro_123_N_2"/>
</dbReference>
<feature type="chain" id="PRO_5046219165" description="DUF4091 domain-containing protein" evidence="1">
    <location>
        <begin position="21"/>
        <end position="599"/>
    </location>
</feature>
<organism evidence="4 5">
    <name type="scientific">Bacteroides sedimenti</name>
    <dbReference type="NCBI Taxonomy" id="2136147"/>
    <lineage>
        <taxon>Bacteria</taxon>
        <taxon>Pseudomonadati</taxon>
        <taxon>Bacteroidota</taxon>
        <taxon>Bacteroidia</taxon>
        <taxon>Bacteroidales</taxon>
        <taxon>Bacteroidaceae</taxon>
        <taxon>Bacteroides</taxon>
    </lineage>
</organism>
<gene>
    <name evidence="4" type="ORF">BSYN_15260</name>
</gene>
<feature type="domain" description="Glycoside hydrolase 123 catalytic" evidence="2">
    <location>
        <begin position="242"/>
        <end position="552"/>
    </location>
</feature>
<name>A0ABN6Z3V2_9BACE</name>
<evidence type="ECO:0000259" key="3">
    <source>
        <dbReference type="Pfam" id="PF22680"/>
    </source>
</evidence>
<proteinExistence type="predicted"/>
<feature type="signal peptide" evidence="1">
    <location>
        <begin position="1"/>
        <end position="20"/>
    </location>
</feature>
<accession>A0ABN6Z3V2</accession>
<evidence type="ECO:0000256" key="1">
    <source>
        <dbReference type="SAM" id="SignalP"/>
    </source>
</evidence>
<keyword evidence="5" id="KW-1185">Reference proteome</keyword>
<dbReference type="RefSeq" id="WP_353329672.1">
    <property type="nucleotide sequence ID" value="NZ_AP028055.1"/>
</dbReference>
<reference evidence="4 5" key="1">
    <citation type="submission" date="2023-04" db="EMBL/GenBank/DDBJ databases">
        <title>Draft genome sequence of acteroides sedimenti strain YN3PY1.</title>
        <authorList>
            <person name="Yoshida N."/>
        </authorList>
    </citation>
    <scope>NUCLEOTIDE SEQUENCE [LARGE SCALE GENOMIC DNA]</scope>
    <source>
        <strain evidence="4 5">YN3PY1</strain>
    </source>
</reference>
<sequence length="599" mass="68481">MKRKLFLLLAYTLGTVSLCAQQGITQCGTLTGQKPFPLNEYKELPDPKSPDKKAWNIVSRPCVSWGSTDKRYAKGEVPTLKKQTQLKLSAWKGERVSAQAVVWSNKKINDLQYTFTEFKSNKGIALPASAFTGGFVRYVMTDELNKDKKGGCGHRPDHSKYDSLLVADPIDHLLSKMNLEEMNAQAIWVKCQVPSTTPSGIYKGALIVKGDNKQLARLELEIEVGNRTLPAPAEWAYHLDLWQSPFAVARYNQVPLWSKEHFDAMRPLMKMLADAGQKVITASIMEHPWNCQTEDCFESMVTWLKKADGTWYFDYTVLDKWVEFMMNLGINKQINCYSMVPWELSFQYFDQATNSVKYINAAPGEKEYDELWTAFLSSFSKHLKEKGWFDICTIAMDERPMEVMQKTLKVIRKSDPNWKVSLAGNYHAEIEPDIFDYCITISQSFPDKVLERRRQEHKYSTNYTCCTEPDPNTFTFSAPAESAWISYFSAKEGLDGYLRWAYNSWPLEPLLDSRFRSWAGGDTYLIYPGARSSIRFERMVEGIQAHEKITILRNEFKQKGDKAGLKKIEKILSSFNLNDFPNTPAAVTVEKACKAINSL</sequence>
<evidence type="ECO:0000259" key="2">
    <source>
        <dbReference type="Pfam" id="PF13320"/>
    </source>
</evidence>
<evidence type="ECO:0000313" key="5">
    <source>
        <dbReference type="Proteomes" id="UP001496674"/>
    </source>
</evidence>
<dbReference type="InterPro" id="IPR017853">
    <property type="entry name" value="GH"/>
</dbReference>
<evidence type="ECO:0008006" key="6">
    <source>
        <dbReference type="Google" id="ProtNLM"/>
    </source>
</evidence>
<dbReference type="Proteomes" id="UP001496674">
    <property type="component" value="Chromosome"/>
</dbReference>